<organism evidence="4 5">
    <name type="scientific">Suilimivivens aceti</name>
    <dbReference type="NCBI Taxonomy" id="2981774"/>
    <lineage>
        <taxon>Bacteria</taxon>
        <taxon>Bacillati</taxon>
        <taxon>Bacillota</taxon>
        <taxon>Clostridia</taxon>
        <taxon>Lachnospirales</taxon>
        <taxon>Lachnospiraceae</taxon>
        <taxon>Suilimivivens</taxon>
    </lineage>
</organism>
<dbReference type="PANTHER" id="PTHR43261">
    <property type="entry name" value="TRANSLATION ELONGATION FACTOR G-RELATED"/>
    <property type="match status" value="1"/>
</dbReference>
<dbReference type="Gene3D" id="3.30.70.240">
    <property type="match status" value="1"/>
</dbReference>
<dbReference type="CDD" id="cd04088">
    <property type="entry name" value="EFG_mtEFG_II"/>
    <property type="match status" value="1"/>
</dbReference>
<dbReference type="PANTHER" id="PTHR43261:SF6">
    <property type="entry name" value="ELONGATION FACTOR G-LIKE PROTEIN"/>
    <property type="match status" value="1"/>
</dbReference>
<dbReference type="Gene3D" id="3.30.230.10">
    <property type="match status" value="1"/>
</dbReference>
<dbReference type="EMBL" id="JAOQKJ010000002">
    <property type="protein sequence ID" value="MCU6743511.1"/>
    <property type="molecule type" value="Genomic_DNA"/>
</dbReference>
<feature type="domain" description="Tr-type G" evidence="3">
    <location>
        <begin position="7"/>
        <end position="278"/>
    </location>
</feature>
<reference evidence="4 5" key="1">
    <citation type="journal article" date="2021" name="ISME Commun">
        <title>Automated analysis of genomic sequences facilitates high-throughput and comprehensive description of bacteria.</title>
        <authorList>
            <person name="Hitch T.C.A."/>
        </authorList>
    </citation>
    <scope>NUCLEOTIDE SEQUENCE [LARGE SCALE GENOMIC DNA]</scope>
    <source>
        <strain evidence="4 5">Sanger_18</strain>
    </source>
</reference>
<dbReference type="NCBIfam" id="TIGR00231">
    <property type="entry name" value="small_GTP"/>
    <property type="match status" value="1"/>
</dbReference>
<dbReference type="InterPro" id="IPR009022">
    <property type="entry name" value="EFG_III"/>
</dbReference>
<dbReference type="Pfam" id="PF14492">
    <property type="entry name" value="EFG_III"/>
    <property type="match status" value="1"/>
</dbReference>
<dbReference type="RefSeq" id="WP_262573263.1">
    <property type="nucleotide sequence ID" value="NZ_JAOQKJ010000002.1"/>
</dbReference>
<proteinExistence type="predicted"/>
<dbReference type="Pfam" id="PF03764">
    <property type="entry name" value="EFG_IV"/>
    <property type="match status" value="1"/>
</dbReference>
<dbReference type="Proteomes" id="UP001652432">
    <property type="component" value="Unassembled WGS sequence"/>
</dbReference>
<keyword evidence="2" id="KW-0342">GTP-binding</keyword>
<protein>
    <submittedName>
        <fullName evidence="4">Elongation factor G</fullName>
    </submittedName>
</protein>
<dbReference type="InterPro" id="IPR035647">
    <property type="entry name" value="EFG_III/V"/>
</dbReference>
<keyword evidence="1" id="KW-0547">Nucleotide-binding</keyword>
<dbReference type="InterPro" id="IPR014721">
    <property type="entry name" value="Ribsml_uS5_D2-typ_fold_subgr"/>
</dbReference>
<name>A0ABT2T0N9_9FIRM</name>
<evidence type="ECO:0000313" key="5">
    <source>
        <dbReference type="Proteomes" id="UP001652432"/>
    </source>
</evidence>
<evidence type="ECO:0000256" key="1">
    <source>
        <dbReference type="ARBA" id="ARBA00022741"/>
    </source>
</evidence>
<keyword evidence="4" id="KW-0648">Protein biosynthesis</keyword>
<dbReference type="Gene3D" id="3.40.50.300">
    <property type="entry name" value="P-loop containing nucleotide triphosphate hydrolases"/>
    <property type="match status" value="1"/>
</dbReference>
<dbReference type="InterPro" id="IPR027417">
    <property type="entry name" value="P-loop_NTPase"/>
</dbReference>
<dbReference type="SUPFAM" id="SSF54211">
    <property type="entry name" value="Ribosomal protein S5 domain 2-like"/>
    <property type="match status" value="1"/>
</dbReference>
<dbReference type="InterPro" id="IPR020568">
    <property type="entry name" value="Ribosomal_Su5_D2-typ_SF"/>
</dbReference>
<evidence type="ECO:0000256" key="2">
    <source>
        <dbReference type="ARBA" id="ARBA00023134"/>
    </source>
</evidence>
<dbReference type="CDD" id="cd04170">
    <property type="entry name" value="EF-G_bact"/>
    <property type="match status" value="1"/>
</dbReference>
<sequence length="696" mass="77115">MNIYTTDKIRNVVLLGHGGSGKTSLVEAMAYLSGITSRLGKVDDGNTVSDFGKEEQKRKISVSTSVIPIEWAGNKINIIDTPGFFDFAGEVEEGISAAGAAIIVVNGKAGVEVGTKKAWDLCEKYKLPRMIYVSNMDVDNASFRQVVEDMTAMFGKKMAPFHLPIRENEKFVGYINVITETGNRWQGKEVTECEVPDYNKPNLQICRDTLMESVAETSEDMMERYFNGEIFSEAEIRAALRTNVCGGSIVPMTMGSNTLCQGMYTLLDDIIKYFPSPENRVVAGINMKTSDIYHADYDFSKAKSAYIWKTIVDPFIGKYSLIKVNSGVLKADDMIYNVDKDIEEKISKLYVMQGSRAIEIKELHAGDIGALAKLTAARTGDSLSTKATTIKYGKWELPVPYTYMRYKPKNKGDVDKISQALQKISHEDLTMRYVNDAENKQMLLYGMGDLHLEVIASKLLNEYKVEIELSRPKVAFRETIKKTSDVEYKYKKQSGGHGQYGHVKMRFGPSGDLEKPYVFEQEVVGGAVPKNYFPAVEKGIQEATVKGPLAAYPVVGVKAVLYDGSYHPVDSSEMAFKTAAKQAFKKGFMEAGPILLEPIMSLKVTVPDSYTGDVMGDLNKRRGRVLGMNPVAGGSQEILADVPMMGLFGYCTDLRSMTGGRGDYSYEFARYEQTPSDIQEKEVAARAAKVAEGNEE</sequence>
<dbReference type="InterPro" id="IPR000640">
    <property type="entry name" value="EFG_V-like"/>
</dbReference>
<dbReference type="PRINTS" id="PR00315">
    <property type="entry name" value="ELONGATNFCT"/>
</dbReference>
<dbReference type="NCBIfam" id="NF009381">
    <property type="entry name" value="PRK12740.1-5"/>
    <property type="match status" value="1"/>
</dbReference>
<dbReference type="Gene3D" id="2.40.30.10">
    <property type="entry name" value="Translation factors"/>
    <property type="match status" value="1"/>
</dbReference>
<dbReference type="Pfam" id="PF00009">
    <property type="entry name" value="GTP_EFTU"/>
    <property type="match status" value="1"/>
</dbReference>
<dbReference type="SMART" id="SM00889">
    <property type="entry name" value="EFG_IV"/>
    <property type="match status" value="1"/>
</dbReference>
<dbReference type="SMART" id="SM00838">
    <property type="entry name" value="EFG_C"/>
    <property type="match status" value="1"/>
</dbReference>
<dbReference type="Pfam" id="PF22042">
    <property type="entry name" value="EF-G_D2"/>
    <property type="match status" value="1"/>
</dbReference>
<gene>
    <name evidence="4" type="ORF">OCV77_03160</name>
</gene>
<dbReference type="SUPFAM" id="SSF54980">
    <property type="entry name" value="EF-G C-terminal domain-like"/>
    <property type="match status" value="2"/>
</dbReference>
<dbReference type="PROSITE" id="PS51722">
    <property type="entry name" value="G_TR_2"/>
    <property type="match status" value="1"/>
</dbReference>
<keyword evidence="5" id="KW-1185">Reference proteome</keyword>
<keyword evidence="4" id="KW-0251">Elongation factor</keyword>
<dbReference type="CDD" id="cd16262">
    <property type="entry name" value="EFG_III"/>
    <property type="match status" value="1"/>
</dbReference>
<dbReference type="CDD" id="cd01434">
    <property type="entry name" value="EFG_mtEFG1_IV"/>
    <property type="match status" value="1"/>
</dbReference>
<evidence type="ECO:0000313" key="4">
    <source>
        <dbReference type="EMBL" id="MCU6743511.1"/>
    </source>
</evidence>
<dbReference type="InterPro" id="IPR047872">
    <property type="entry name" value="EFG_IV"/>
</dbReference>
<dbReference type="InterPro" id="IPR009000">
    <property type="entry name" value="Transl_B-barrel_sf"/>
</dbReference>
<dbReference type="CDD" id="cd03713">
    <property type="entry name" value="EFG_mtEFG_C"/>
    <property type="match status" value="1"/>
</dbReference>
<dbReference type="InterPro" id="IPR053905">
    <property type="entry name" value="EF-G-like_DII"/>
</dbReference>
<dbReference type="Gene3D" id="3.30.70.870">
    <property type="entry name" value="Elongation Factor G (Translational Gtpase), domain 3"/>
    <property type="match status" value="1"/>
</dbReference>
<dbReference type="Pfam" id="PF00679">
    <property type="entry name" value="EFG_C"/>
    <property type="match status" value="1"/>
</dbReference>
<comment type="caution">
    <text evidence="4">The sequence shown here is derived from an EMBL/GenBank/DDBJ whole genome shotgun (WGS) entry which is preliminary data.</text>
</comment>
<dbReference type="InterPro" id="IPR041095">
    <property type="entry name" value="EFG_II"/>
</dbReference>
<dbReference type="InterPro" id="IPR035649">
    <property type="entry name" value="EFG_V"/>
</dbReference>
<accession>A0ABT2T0N9</accession>
<dbReference type="SUPFAM" id="SSF50447">
    <property type="entry name" value="Translation proteins"/>
    <property type="match status" value="1"/>
</dbReference>
<dbReference type="InterPro" id="IPR000795">
    <property type="entry name" value="T_Tr_GTP-bd_dom"/>
</dbReference>
<dbReference type="SUPFAM" id="SSF52540">
    <property type="entry name" value="P-loop containing nucleoside triphosphate hydrolases"/>
    <property type="match status" value="1"/>
</dbReference>
<evidence type="ECO:0000259" key="3">
    <source>
        <dbReference type="PROSITE" id="PS51722"/>
    </source>
</evidence>
<dbReference type="GO" id="GO:0003746">
    <property type="term" value="F:translation elongation factor activity"/>
    <property type="evidence" value="ECO:0007669"/>
    <property type="project" value="UniProtKB-KW"/>
</dbReference>
<dbReference type="InterPro" id="IPR005225">
    <property type="entry name" value="Small_GTP-bd"/>
</dbReference>
<dbReference type="InterPro" id="IPR005517">
    <property type="entry name" value="Transl_elong_EFG/EF2_IV"/>
</dbReference>